<feature type="compositionally biased region" description="Polar residues" evidence="11">
    <location>
        <begin position="900"/>
        <end position="914"/>
    </location>
</feature>
<evidence type="ECO:0000256" key="10">
    <source>
        <dbReference type="PROSITE-ProRule" id="PRU00146"/>
    </source>
</evidence>
<feature type="domain" description="PHD-type" evidence="13">
    <location>
        <begin position="326"/>
        <end position="373"/>
    </location>
</feature>
<dbReference type="GO" id="GO:0008270">
    <property type="term" value="F:zinc ion binding"/>
    <property type="evidence" value="ECO:0007669"/>
    <property type="project" value="UniProtKB-KW"/>
</dbReference>
<dbReference type="PROSITE" id="PS01359">
    <property type="entry name" value="ZF_PHD_1"/>
    <property type="match status" value="2"/>
</dbReference>
<keyword evidence="7" id="KW-0804">Transcription</keyword>
<feature type="compositionally biased region" description="Acidic residues" evidence="11">
    <location>
        <begin position="66"/>
        <end position="81"/>
    </location>
</feature>
<feature type="region of interest" description="Disordered" evidence="11">
    <location>
        <begin position="118"/>
        <end position="151"/>
    </location>
</feature>
<dbReference type="PROSITE" id="PS50016">
    <property type="entry name" value="ZF_PHD_2"/>
    <property type="match status" value="2"/>
</dbReference>
<dbReference type="OrthoDB" id="784962at2759"/>
<dbReference type="PRINTS" id="PR00503">
    <property type="entry name" value="BROMODOMAIN"/>
</dbReference>
<feature type="domain" description="DDT" evidence="14">
    <location>
        <begin position="177"/>
        <end position="237"/>
    </location>
</feature>
<feature type="compositionally biased region" description="Basic and acidic residues" evidence="11">
    <location>
        <begin position="1692"/>
        <end position="1709"/>
    </location>
</feature>
<feature type="compositionally biased region" description="Basic and acidic residues" evidence="11">
    <location>
        <begin position="493"/>
        <end position="507"/>
    </location>
</feature>
<proteinExistence type="predicted"/>
<dbReference type="Proteomes" id="UP000677054">
    <property type="component" value="Unassembled WGS sequence"/>
</dbReference>
<dbReference type="CDD" id="cd15560">
    <property type="entry name" value="PHD2_3_BPTF"/>
    <property type="match status" value="1"/>
</dbReference>
<feature type="compositionally biased region" description="Polar residues" evidence="11">
    <location>
        <begin position="85"/>
        <end position="99"/>
    </location>
</feature>
<dbReference type="EMBL" id="CAJPEV010001420">
    <property type="protein sequence ID" value="CAG0892542.1"/>
    <property type="molecule type" value="Genomic_DNA"/>
</dbReference>
<feature type="region of interest" description="Disordered" evidence="11">
    <location>
        <begin position="1342"/>
        <end position="1365"/>
    </location>
</feature>
<comment type="subcellular location">
    <subcellularLocation>
        <location evidence="1">Nucleus</location>
    </subcellularLocation>
</comment>
<reference evidence="15" key="1">
    <citation type="submission" date="2020-11" db="EMBL/GenBank/DDBJ databases">
        <authorList>
            <person name="Tran Van P."/>
        </authorList>
    </citation>
    <scope>NUCLEOTIDE SEQUENCE</scope>
</reference>
<feature type="region of interest" description="Disordered" evidence="11">
    <location>
        <begin position="1586"/>
        <end position="1606"/>
    </location>
</feature>
<dbReference type="Pfam" id="PF00439">
    <property type="entry name" value="Bromodomain"/>
    <property type="match status" value="1"/>
</dbReference>
<gene>
    <name evidence="15" type="ORF">DSTB1V02_LOCUS7160</name>
</gene>
<dbReference type="InterPro" id="IPR013083">
    <property type="entry name" value="Znf_RING/FYVE/PHD"/>
</dbReference>
<evidence type="ECO:0000256" key="11">
    <source>
        <dbReference type="SAM" id="MobiDB-lite"/>
    </source>
</evidence>
<feature type="region of interest" description="Disordered" evidence="11">
    <location>
        <begin position="1773"/>
        <end position="1847"/>
    </location>
</feature>
<feature type="region of interest" description="Disordered" evidence="11">
    <location>
        <begin position="1"/>
        <end position="105"/>
    </location>
</feature>
<feature type="region of interest" description="Disordered" evidence="11">
    <location>
        <begin position="1666"/>
        <end position="1731"/>
    </location>
</feature>
<evidence type="ECO:0000256" key="7">
    <source>
        <dbReference type="ARBA" id="ARBA00023163"/>
    </source>
</evidence>
<evidence type="ECO:0000259" key="14">
    <source>
        <dbReference type="PROSITE" id="PS50827"/>
    </source>
</evidence>
<dbReference type="SMART" id="SM00249">
    <property type="entry name" value="PHD"/>
    <property type="match status" value="2"/>
</dbReference>
<dbReference type="PANTHER" id="PTHR45975">
    <property type="entry name" value="NUCLEOSOME-REMODELING FACTOR SUBUNIT BPTF"/>
    <property type="match status" value="1"/>
</dbReference>
<dbReference type="Pfam" id="PF15613">
    <property type="entry name" value="WSD"/>
    <property type="match status" value="1"/>
</dbReference>
<evidence type="ECO:0000256" key="9">
    <source>
        <dbReference type="PROSITE-ProRule" id="PRU00035"/>
    </source>
</evidence>
<evidence type="ECO:0000256" key="4">
    <source>
        <dbReference type="ARBA" id="ARBA00022833"/>
    </source>
</evidence>
<dbReference type="InterPro" id="IPR019786">
    <property type="entry name" value="Zinc_finger_PHD-type_CS"/>
</dbReference>
<feature type="domain" description="Bromo" evidence="12">
    <location>
        <begin position="1958"/>
        <end position="2028"/>
    </location>
</feature>
<organism evidence="15">
    <name type="scientific">Darwinula stevensoni</name>
    <dbReference type="NCBI Taxonomy" id="69355"/>
    <lineage>
        <taxon>Eukaryota</taxon>
        <taxon>Metazoa</taxon>
        <taxon>Ecdysozoa</taxon>
        <taxon>Arthropoda</taxon>
        <taxon>Crustacea</taxon>
        <taxon>Oligostraca</taxon>
        <taxon>Ostracoda</taxon>
        <taxon>Podocopa</taxon>
        <taxon>Podocopida</taxon>
        <taxon>Darwinulocopina</taxon>
        <taxon>Darwinuloidea</taxon>
        <taxon>Darwinulidae</taxon>
        <taxon>Darwinula</taxon>
    </lineage>
</organism>
<evidence type="ECO:0000259" key="13">
    <source>
        <dbReference type="PROSITE" id="PS50016"/>
    </source>
</evidence>
<keyword evidence="4" id="KW-0862">Zinc</keyword>
<evidence type="ECO:0000256" key="3">
    <source>
        <dbReference type="ARBA" id="ARBA00022771"/>
    </source>
</evidence>
<dbReference type="InterPro" id="IPR011011">
    <property type="entry name" value="Znf_FYVE_PHD"/>
</dbReference>
<dbReference type="InterPro" id="IPR018501">
    <property type="entry name" value="DDT_dom"/>
</dbReference>
<protein>
    <submittedName>
        <fullName evidence="15">Uncharacterized protein</fullName>
    </submittedName>
</protein>
<dbReference type="EMBL" id="LR900937">
    <property type="protein sequence ID" value="CAD7247326.1"/>
    <property type="molecule type" value="Genomic_DNA"/>
</dbReference>
<dbReference type="SMART" id="SM00297">
    <property type="entry name" value="BROMO"/>
    <property type="match status" value="1"/>
</dbReference>
<dbReference type="Gene3D" id="1.20.920.10">
    <property type="entry name" value="Bromodomain-like"/>
    <property type="match status" value="1"/>
</dbReference>
<feature type="region of interest" description="Disordered" evidence="11">
    <location>
        <begin position="491"/>
        <end position="522"/>
    </location>
</feature>
<evidence type="ECO:0000256" key="5">
    <source>
        <dbReference type="ARBA" id="ARBA00023015"/>
    </source>
</evidence>
<dbReference type="PROSITE" id="PS50827">
    <property type="entry name" value="DDT"/>
    <property type="match status" value="1"/>
</dbReference>
<dbReference type="InterPro" id="IPR028941">
    <property type="entry name" value="WHIM2_dom"/>
</dbReference>
<dbReference type="Pfam" id="PF02791">
    <property type="entry name" value="DDT"/>
    <property type="match status" value="1"/>
</dbReference>
<feature type="region of interest" description="Disordered" evidence="11">
    <location>
        <begin position="540"/>
        <end position="579"/>
    </location>
</feature>
<dbReference type="SUPFAM" id="SSF47370">
    <property type="entry name" value="Bromodomain"/>
    <property type="match status" value="1"/>
</dbReference>
<feature type="compositionally biased region" description="Polar residues" evidence="11">
    <location>
        <begin position="540"/>
        <end position="551"/>
    </location>
</feature>
<dbReference type="InterPro" id="IPR038028">
    <property type="entry name" value="BPTF"/>
</dbReference>
<keyword evidence="16" id="KW-1185">Reference proteome</keyword>
<dbReference type="InterPro" id="IPR019787">
    <property type="entry name" value="Znf_PHD-finger"/>
</dbReference>
<dbReference type="GO" id="GO:0000978">
    <property type="term" value="F:RNA polymerase II cis-regulatory region sequence-specific DNA binding"/>
    <property type="evidence" value="ECO:0007669"/>
    <property type="project" value="TreeGrafter"/>
</dbReference>
<dbReference type="PROSITE" id="PS00633">
    <property type="entry name" value="BROMODOMAIN_1"/>
    <property type="match status" value="1"/>
</dbReference>
<dbReference type="CDD" id="cd15559">
    <property type="entry name" value="PHD1_BPTF"/>
    <property type="match status" value="1"/>
</dbReference>
<dbReference type="InterPro" id="IPR001965">
    <property type="entry name" value="Znf_PHD"/>
</dbReference>
<keyword evidence="5" id="KW-0805">Transcription regulation</keyword>
<feature type="compositionally biased region" description="Low complexity" evidence="11">
    <location>
        <begin position="1821"/>
        <end position="1830"/>
    </location>
</feature>
<dbReference type="Pfam" id="PF00628">
    <property type="entry name" value="PHD"/>
    <property type="match status" value="2"/>
</dbReference>
<dbReference type="CDD" id="cd05509">
    <property type="entry name" value="Bromo_gcn5_like"/>
    <property type="match status" value="1"/>
</dbReference>
<keyword evidence="3 10" id="KW-0863">Zinc-finger</keyword>
<dbReference type="PANTHER" id="PTHR45975:SF2">
    <property type="entry name" value="NUCLEOSOME-REMODELING FACTOR SUBUNIT BPTF"/>
    <property type="match status" value="1"/>
</dbReference>
<sequence>MLGPESGLENPKMVKLVREGNSSPGTLSSRSSTPTRKSVARKEKLRQTTRTKSAQSGRGYNKEVAAEDSDYLFGSDFEDVGSDNAGENESNTSYHSDLSVSDAESECDMDIDGSFAAQTRDDISDGESSDSSSVGGPQRGPYQSQRPASPVPVWLREDKDVSVLELPKSSEDLLVPREFVMQTLCVYEALMHFRTLCRISPFRIEDFCAALEYPSDNSLLREVHISLLKALLREEEAQHVHFGAVDQRDSINADIYFMDSLTWPAVLKGYMESDKKFKEVCDLLKPDYPSAPLEVRLQVLQFLVNEFMITGQAREFLQNEGTYIHEDHCRVCHRLGDLLCCETCSGVYHLQCMDPPLEDVPDEDWQCQICKAHLVPGVKECIPDFERVLTRKEALGYDRHGRKYWFLCRRLLIETEDGEVWYYSTEAQFNEVLSRLDPQEYEHGLFQEMDALRERAGEQMLLTYELTEKHKPSGVKVTALQMDIDDVNQVRQDSADGEGHKDSDDMQGRGIDFPDESSLPTQKEEVVIEESIGMEVPQVISQETLGNADSRANTDKKAAESDTSNTPGGIVTRSKTGSLQPMRYSLNDLNLRTYSRSHAEGNQHSFKFSGAYKLGMEGNFKKYENQYSTNPLALSKPQHQEEREKRRHLSHKFSMAQAGDFKWPSAHNVGDEMELVLSIRQALINLQTNIPASFLHHNWYAISNQWLSLVRTCNDSRGFAKALTILAQCIRPIAYTGIWNEGMGHTRWHRLTAGAREFRKKQEKREQKERELEEERCRYTGIFVKYTLGLKHQVFKQKGEEYRVHGQWGWQWMSATWTHRPKNCHELGLRAGPQRYVVEVKTQDKISLLPVDPSCYQLLLNRKMEEKITAPRSSASSEMPKREEEEDEGVALDMEEDFSSSKTTLHPDVSQQPDTLFPDIGNPDLIDVSEGLAASGARRVYPKLAARSKVLDSFLSRRLSMAKLEDAVMAKHEGIIDASQLKTEVHKEDKDGPALKTEESEDRIVLYTTDPLMAEIFALYDTQPYECARRMIEVGKAYDSMNNLTKLYPCYSPSCNADEGKVCYSTYCRRRKELAGRYLEMRKIFQLVKDKKMRQVVLDSTGAGKQPPLPSPKAESVPTLNEENRIDTTPSTKGKVYLKKVEASDMGGKKPLVKYPLTSSFRTRGSKKYSIMILPQYELRKLARRGGKEQVIQAVWPYPCPRPIFKTCWLYRLAVTKSLHEASLLARILWASLKWDDMQMRLPSLDTKHQVTTDTEIVTTEVLDKKMEGRFEEDYKYLVRRVVIPLDLPKTVREVAPSRSGLRKRKRAESPLTAEPRVVEEWVGEDHLELWQIKQFHARKERSTPTPVLKGKEVKDNNGKGMPDLSNARLSISRSVEDLKEKLEEQLKLQRAAQKQRIILSDKGAFSSPQLFEHVTTVSTDGRKYTRISIPRNLMTGKTLLNDGKVQMIQGADGKVVAHIASPAASQIAPSQIIQIGDKRILLTPGATALGKNALAGLANLAVAKGGYVVGTQQMKSALVTTTTTTTPSLASKGRKLVPQITSVQGGVGFMATQTKTADTQPPPAQSTNSSVLVRASTGMMEEQSSMGEFSDDSFGTVRSPSQKSKSKFVVTPSFLKQTIQTALKSGNLSKEVEMRLEEFQKLHERGKMDAGLSLDLDYALPSSPMGVDTFPGRGGSSKKKGTSGQSSSRSADSDRAVPKSRSRKDNSRSRSRVSETPMSSSSPLAFEEPRKTKEELLLHKHTQFLRREMIKKRTHLEKVMEIDLQREKLENDAETSLRYESPSPPPQPPPKRRRRSSGSEADLSPPRMKSSKKSPHVRTSSSPSGSASGSKKRKLATGSTVVLAPPLKKDREKLPTCQKLLPGQKLLTGPPMNKKNANKIYCICRTPYDPSKFYICCDECSDWFHGGCVGVLPIEGDTIDQYYCPTCQPNSSRNRANMSPLTPAGYEALKSVFYIIKSHKHAWPFLEPVDPQEVPNYYHVVKDPMDMKTVESRLQAKEYVNLKEFLGDMIKIFNNCRLFHPPESALSQCANTLESFLAAKLKALRPKLAAESIQQGPPLIASGRK</sequence>
<dbReference type="InterPro" id="IPR001487">
    <property type="entry name" value="Bromodomain"/>
</dbReference>
<dbReference type="SUPFAM" id="SSF57903">
    <property type="entry name" value="FYVE/PHD zinc finger"/>
    <property type="match status" value="2"/>
</dbReference>
<dbReference type="Gene3D" id="3.30.40.10">
    <property type="entry name" value="Zinc/RING finger domain, C3HC4 (zinc finger)"/>
    <property type="match status" value="2"/>
</dbReference>
<dbReference type="InterPro" id="IPR018359">
    <property type="entry name" value="Bromodomain_CS"/>
</dbReference>
<feature type="domain" description="PHD-type" evidence="13">
    <location>
        <begin position="1880"/>
        <end position="1931"/>
    </location>
</feature>
<dbReference type="GO" id="GO:0006357">
    <property type="term" value="P:regulation of transcription by RNA polymerase II"/>
    <property type="evidence" value="ECO:0007669"/>
    <property type="project" value="InterPro"/>
</dbReference>
<feature type="compositionally biased region" description="Polar residues" evidence="11">
    <location>
        <begin position="561"/>
        <end position="579"/>
    </location>
</feature>
<dbReference type="PROSITE" id="PS50014">
    <property type="entry name" value="BROMODOMAIN_2"/>
    <property type="match status" value="1"/>
</dbReference>
<dbReference type="InterPro" id="IPR036427">
    <property type="entry name" value="Bromodomain-like_sf"/>
</dbReference>
<feature type="compositionally biased region" description="Acidic residues" evidence="11">
    <location>
        <begin position="884"/>
        <end position="898"/>
    </location>
</feature>
<evidence type="ECO:0000256" key="1">
    <source>
        <dbReference type="ARBA" id="ARBA00004123"/>
    </source>
</evidence>
<name>A0A7R9A7M3_9CRUS</name>
<evidence type="ECO:0000313" key="15">
    <source>
        <dbReference type="EMBL" id="CAD7247326.1"/>
    </source>
</evidence>
<feature type="region of interest" description="Disordered" evidence="11">
    <location>
        <begin position="869"/>
        <end position="921"/>
    </location>
</feature>
<keyword evidence="6 9" id="KW-0103">Bromodomain</keyword>
<feature type="region of interest" description="Disordered" evidence="11">
    <location>
        <begin position="1100"/>
        <end position="1128"/>
    </location>
</feature>
<keyword evidence="8" id="KW-0539">Nucleus</keyword>
<keyword evidence="2" id="KW-0479">Metal-binding</keyword>
<evidence type="ECO:0000256" key="8">
    <source>
        <dbReference type="ARBA" id="ARBA00023242"/>
    </source>
</evidence>
<evidence type="ECO:0000313" key="16">
    <source>
        <dbReference type="Proteomes" id="UP000677054"/>
    </source>
</evidence>
<feature type="compositionally biased region" description="Low complexity" evidence="11">
    <location>
        <begin position="22"/>
        <end position="37"/>
    </location>
</feature>
<evidence type="ECO:0000256" key="6">
    <source>
        <dbReference type="ARBA" id="ARBA00023117"/>
    </source>
</evidence>
<dbReference type="SMART" id="SM00571">
    <property type="entry name" value="DDT"/>
    <property type="match status" value="1"/>
</dbReference>
<evidence type="ECO:0000259" key="12">
    <source>
        <dbReference type="PROSITE" id="PS50014"/>
    </source>
</evidence>
<accession>A0A7R9A7M3</accession>
<dbReference type="GO" id="GO:0016589">
    <property type="term" value="C:NURF complex"/>
    <property type="evidence" value="ECO:0007669"/>
    <property type="project" value="InterPro"/>
</dbReference>
<evidence type="ECO:0000256" key="2">
    <source>
        <dbReference type="ARBA" id="ARBA00022723"/>
    </source>
</evidence>